<evidence type="ECO:0000313" key="1">
    <source>
        <dbReference type="EMBL" id="CAB4196632.1"/>
    </source>
</evidence>
<dbReference type="EMBL" id="LR797252">
    <property type="protein sequence ID" value="CAB4196632.1"/>
    <property type="molecule type" value="Genomic_DNA"/>
</dbReference>
<accession>A0A6J5RKP9</accession>
<proteinExistence type="predicted"/>
<gene>
    <name evidence="1" type="ORF">UFOVP1290_152</name>
</gene>
<reference evidence="1" key="1">
    <citation type="submission" date="2020-05" db="EMBL/GenBank/DDBJ databases">
        <authorList>
            <person name="Chiriac C."/>
            <person name="Salcher M."/>
            <person name="Ghai R."/>
            <person name="Kavagutti S V."/>
        </authorList>
    </citation>
    <scope>NUCLEOTIDE SEQUENCE</scope>
</reference>
<name>A0A6J5RKP9_9CAUD</name>
<protein>
    <submittedName>
        <fullName evidence="1">Uncharacterized protein</fullName>
    </submittedName>
</protein>
<sequence>MGANNSSRKRLFLGRSRAFYRPRCSLCSGLSQVTLVRWDSGSHEKHLRICAKDHFHHAEFLRHDRHRKVDHVVLRTIPQIRNRGHECCLFSWARILPLDDSATDEFHRKLGCELSNLLVAVLIGRWVANTCHTSRQERTRSQPIVVIRTRRNTLHVRVAPERFRDHHQRFTARLVLEWESILDLHDRIGVIVGTLNELLVHFVPL</sequence>
<organism evidence="1">
    <name type="scientific">uncultured Caudovirales phage</name>
    <dbReference type="NCBI Taxonomy" id="2100421"/>
    <lineage>
        <taxon>Viruses</taxon>
        <taxon>Duplodnaviria</taxon>
        <taxon>Heunggongvirae</taxon>
        <taxon>Uroviricota</taxon>
        <taxon>Caudoviricetes</taxon>
        <taxon>Peduoviridae</taxon>
        <taxon>Maltschvirus</taxon>
        <taxon>Maltschvirus maltsch</taxon>
    </lineage>
</organism>